<comment type="caution">
    <text evidence="2">The sequence shown here is derived from an EMBL/GenBank/DDBJ whole genome shotgun (WGS) entry which is preliminary data.</text>
</comment>
<sequence>MDSIPRPPVVKRVRQDANSMPASSGPSTESKPAESKPHRVKRSLPRNRGRPVNSRPSSGRTRSDHTTGDNAAEDKRESRNDSRDAPICRNGLTHTHSERGARERDGDHGKHRDRRDGERDRDRDRDRDHEKDCERDRDRDRDRHGDRHRRDETDGDRGSRKERESRNRGPLQGSGGDDRTPPSRPDPSQHRSAIDEFRKWRRDADEDSKRGSSKRNSRREPRSEDCAGCRAADKDRHDRWGDTERQRRERDGDGDNRGSDKSGEQRQDAQPTAPSGKVSPASTPSALRAICLLSLREVRMIPESTPLGQKPSRQIT</sequence>
<feature type="compositionally biased region" description="Basic and acidic residues" evidence="1">
    <location>
        <begin position="176"/>
        <end position="210"/>
    </location>
</feature>
<evidence type="ECO:0000313" key="2">
    <source>
        <dbReference type="EMBL" id="KAF5369946.1"/>
    </source>
</evidence>
<feature type="compositionally biased region" description="Basic and acidic residues" evidence="1">
    <location>
        <begin position="61"/>
        <end position="86"/>
    </location>
</feature>
<feature type="compositionally biased region" description="Polar residues" evidence="1">
    <location>
        <begin position="16"/>
        <end position="30"/>
    </location>
</feature>
<feature type="region of interest" description="Disordered" evidence="1">
    <location>
        <begin position="1"/>
        <end position="284"/>
    </location>
</feature>
<protein>
    <submittedName>
        <fullName evidence="2">Uncharacterized protein</fullName>
    </submittedName>
</protein>
<proteinExistence type="predicted"/>
<gene>
    <name evidence="2" type="ORF">D9758_001431</name>
</gene>
<dbReference type="AlphaFoldDB" id="A0A8H5GRL7"/>
<evidence type="ECO:0000313" key="3">
    <source>
        <dbReference type="Proteomes" id="UP000559256"/>
    </source>
</evidence>
<evidence type="ECO:0000256" key="1">
    <source>
        <dbReference type="SAM" id="MobiDB-lite"/>
    </source>
</evidence>
<keyword evidence="3" id="KW-1185">Reference proteome</keyword>
<feature type="compositionally biased region" description="Basic and acidic residues" evidence="1">
    <location>
        <begin position="218"/>
        <end position="267"/>
    </location>
</feature>
<accession>A0A8H5GRL7</accession>
<dbReference type="EMBL" id="JAACJM010000012">
    <property type="protein sequence ID" value="KAF5369946.1"/>
    <property type="molecule type" value="Genomic_DNA"/>
</dbReference>
<reference evidence="2 3" key="1">
    <citation type="journal article" date="2020" name="ISME J.">
        <title>Uncovering the hidden diversity of litter-decomposition mechanisms in mushroom-forming fungi.</title>
        <authorList>
            <person name="Floudas D."/>
            <person name="Bentzer J."/>
            <person name="Ahren D."/>
            <person name="Johansson T."/>
            <person name="Persson P."/>
            <person name="Tunlid A."/>
        </authorList>
    </citation>
    <scope>NUCLEOTIDE SEQUENCE [LARGE SCALE GENOMIC DNA]</scope>
    <source>
        <strain evidence="2 3">CBS 291.85</strain>
    </source>
</reference>
<dbReference type="Proteomes" id="UP000559256">
    <property type="component" value="Unassembled WGS sequence"/>
</dbReference>
<feature type="compositionally biased region" description="Basic residues" evidence="1">
    <location>
        <begin position="38"/>
        <end position="49"/>
    </location>
</feature>
<organism evidence="2 3">
    <name type="scientific">Tetrapyrgos nigripes</name>
    <dbReference type="NCBI Taxonomy" id="182062"/>
    <lineage>
        <taxon>Eukaryota</taxon>
        <taxon>Fungi</taxon>
        <taxon>Dikarya</taxon>
        <taxon>Basidiomycota</taxon>
        <taxon>Agaricomycotina</taxon>
        <taxon>Agaricomycetes</taxon>
        <taxon>Agaricomycetidae</taxon>
        <taxon>Agaricales</taxon>
        <taxon>Marasmiineae</taxon>
        <taxon>Marasmiaceae</taxon>
        <taxon>Tetrapyrgos</taxon>
    </lineage>
</organism>
<name>A0A8H5GRL7_9AGAR</name>
<feature type="compositionally biased region" description="Basic and acidic residues" evidence="1">
    <location>
        <begin position="95"/>
        <end position="167"/>
    </location>
</feature>